<feature type="compositionally biased region" description="Polar residues" evidence="6">
    <location>
        <begin position="932"/>
        <end position="945"/>
    </location>
</feature>
<accession>A0A8T0JEB5</accession>
<dbReference type="Pfam" id="PF00249">
    <property type="entry name" value="Myb_DNA-binding"/>
    <property type="match status" value="1"/>
</dbReference>
<feature type="compositionally biased region" description="Basic and acidic residues" evidence="6">
    <location>
        <begin position="671"/>
        <end position="685"/>
    </location>
</feature>
<feature type="domain" description="HTH myb-type" evidence="9">
    <location>
        <begin position="52"/>
        <end position="106"/>
    </location>
</feature>
<dbReference type="PANTHER" id="PTHR12802">
    <property type="entry name" value="SWI/SNF COMPLEX-RELATED"/>
    <property type="match status" value="1"/>
</dbReference>
<dbReference type="FunFam" id="1.10.10.60:FF:000023">
    <property type="entry name" value="protein REVEILLE 6 isoform X1"/>
    <property type="match status" value="1"/>
</dbReference>
<dbReference type="GO" id="GO:0010468">
    <property type="term" value="P:regulation of gene expression"/>
    <property type="evidence" value="ECO:0007669"/>
    <property type="project" value="UniProtKB-ARBA"/>
</dbReference>
<dbReference type="PANTHER" id="PTHR12802:SF146">
    <property type="entry name" value="PROTEIN REVEILLE 3"/>
    <property type="match status" value="1"/>
</dbReference>
<feature type="region of interest" description="Disordered" evidence="6">
    <location>
        <begin position="481"/>
        <end position="530"/>
    </location>
</feature>
<dbReference type="InterPro" id="IPR017884">
    <property type="entry name" value="SANT_dom"/>
</dbReference>
<comment type="caution">
    <text evidence="10">The sequence shown here is derived from an EMBL/GenBank/DDBJ whole genome shotgun (WGS) entry which is preliminary data.</text>
</comment>
<dbReference type="OrthoDB" id="118550at2759"/>
<keyword evidence="4" id="KW-0804">Transcription</keyword>
<reference evidence="10" key="1">
    <citation type="submission" date="2020-06" db="EMBL/GenBank/DDBJ databases">
        <title>WGS assembly of Ceratodon purpureus strain R40.</title>
        <authorList>
            <person name="Carey S.B."/>
            <person name="Jenkins J."/>
            <person name="Shu S."/>
            <person name="Lovell J.T."/>
            <person name="Sreedasyam A."/>
            <person name="Maumus F."/>
            <person name="Tiley G.P."/>
            <person name="Fernandez-Pozo N."/>
            <person name="Barry K."/>
            <person name="Chen C."/>
            <person name="Wang M."/>
            <person name="Lipzen A."/>
            <person name="Daum C."/>
            <person name="Saski C.A."/>
            <person name="Payton A.C."/>
            <person name="Mcbreen J.C."/>
            <person name="Conrad R.E."/>
            <person name="Kollar L.M."/>
            <person name="Olsson S."/>
            <person name="Huttunen S."/>
            <person name="Landis J.B."/>
            <person name="Wickett N.J."/>
            <person name="Johnson M.G."/>
            <person name="Rensing S.A."/>
            <person name="Grimwood J."/>
            <person name="Schmutz J."/>
            <person name="Mcdaniel S.F."/>
        </authorList>
    </citation>
    <scope>NUCLEOTIDE SEQUENCE</scope>
    <source>
        <strain evidence="10">R40</strain>
    </source>
</reference>
<evidence type="ECO:0000259" key="8">
    <source>
        <dbReference type="PROSITE" id="PS51293"/>
    </source>
</evidence>
<evidence type="ECO:0000256" key="3">
    <source>
        <dbReference type="ARBA" id="ARBA00023125"/>
    </source>
</evidence>
<evidence type="ECO:0000256" key="5">
    <source>
        <dbReference type="ARBA" id="ARBA00023242"/>
    </source>
</evidence>
<feature type="domain" description="Myb-like" evidence="7">
    <location>
        <begin position="52"/>
        <end position="102"/>
    </location>
</feature>
<dbReference type="InterPro" id="IPR006447">
    <property type="entry name" value="Myb_dom_plants"/>
</dbReference>
<feature type="region of interest" description="Disordered" evidence="6">
    <location>
        <begin position="377"/>
        <end position="406"/>
    </location>
</feature>
<evidence type="ECO:0000259" key="7">
    <source>
        <dbReference type="PROSITE" id="PS50090"/>
    </source>
</evidence>
<keyword evidence="3" id="KW-0238">DNA-binding</keyword>
<feature type="compositionally biased region" description="Low complexity" evidence="6">
    <location>
        <begin position="920"/>
        <end position="931"/>
    </location>
</feature>
<dbReference type="SUPFAM" id="SSF46689">
    <property type="entry name" value="Homeodomain-like"/>
    <property type="match status" value="1"/>
</dbReference>
<dbReference type="Gene3D" id="1.10.10.60">
    <property type="entry name" value="Homeodomain-like"/>
    <property type="match status" value="1"/>
</dbReference>
<keyword evidence="2" id="KW-0805">Transcription regulation</keyword>
<dbReference type="GO" id="GO:0003677">
    <property type="term" value="F:DNA binding"/>
    <property type="evidence" value="ECO:0007669"/>
    <property type="project" value="UniProtKB-KW"/>
</dbReference>
<evidence type="ECO:0000259" key="9">
    <source>
        <dbReference type="PROSITE" id="PS51294"/>
    </source>
</evidence>
<gene>
    <name evidence="10" type="ORF">KC19_1G330000</name>
</gene>
<dbReference type="GO" id="GO:0005634">
    <property type="term" value="C:nucleus"/>
    <property type="evidence" value="ECO:0007669"/>
    <property type="project" value="UniProtKB-SubCell"/>
</dbReference>
<evidence type="ECO:0000256" key="2">
    <source>
        <dbReference type="ARBA" id="ARBA00023015"/>
    </source>
</evidence>
<dbReference type="SMART" id="SM00717">
    <property type="entry name" value="SANT"/>
    <property type="match status" value="1"/>
</dbReference>
<dbReference type="AlphaFoldDB" id="A0A8T0JEB5"/>
<evidence type="ECO:0000256" key="4">
    <source>
        <dbReference type="ARBA" id="ARBA00023163"/>
    </source>
</evidence>
<dbReference type="InterPro" id="IPR009057">
    <property type="entry name" value="Homeodomain-like_sf"/>
</dbReference>
<feature type="region of interest" description="Disordered" evidence="6">
    <location>
        <begin position="890"/>
        <end position="946"/>
    </location>
</feature>
<keyword evidence="5" id="KW-0539">Nucleus</keyword>
<feature type="compositionally biased region" description="Polar residues" evidence="6">
    <location>
        <begin position="837"/>
        <end position="850"/>
    </location>
</feature>
<evidence type="ECO:0008006" key="12">
    <source>
        <dbReference type="Google" id="ProtNLM"/>
    </source>
</evidence>
<evidence type="ECO:0000313" key="10">
    <source>
        <dbReference type="EMBL" id="KAG0593442.1"/>
    </source>
</evidence>
<evidence type="ECO:0000256" key="1">
    <source>
        <dbReference type="ARBA" id="ARBA00004123"/>
    </source>
</evidence>
<feature type="domain" description="SANT" evidence="8">
    <location>
        <begin position="55"/>
        <end position="106"/>
    </location>
</feature>
<feature type="region of interest" description="Disordered" evidence="6">
    <location>
        <begin position="23"/>
        <end position="49"/>
    </location>
</feature>
<dbReference type="PROSITE" id="PS51293">
    <property type="entry name" value="SANT"/>
    <property type="match status" value="1"/>
</dbReference>
<keyword evidence="11" id="KW-1185">Reference proteome</keyword>
<dbReference type="PROSITE" id="PS50090">
    <property type="entry name" value="MYB_LIKE"/>
    <property type="match status" value="1"/>
</dbReference>
<comment type="subcellular location">
    <subcellularLocation>
        <location evidence="1">Nucleus</location>
    </subcellularLocation>
</comment>
<feature type="compositionally biased region" description="Basic and acidic residues" evidence="6">
    <location>
        <begin position="628"/>
        <end position="655"/>
    </location>
</feature>
<proteinExistence type="predicted"/>
<sequence>MIPMTPSSPACYRELEGAGEEGNYWPAGVSPGVPLSTSGDEGAGTKVRKPYTITKQRERWTEDEHTKFLEALKLYGRAWRRIEEHIGTKTAVQIRSHAQKFFSKIERDVTAGQGAETGVAQVIDIPPPRPKRKPTHPYPRKAGRSFGKTSEDECPLAAAGSISSSSGITTAAAIEGCSKSSVWEQDDAAEACHQDAAKASKDADAARTWGIPKPVNLPSAGSSPVPAALVAPNAGPAVMSHSPVPIPAFPAAMPWARIFGGAMNPAMVNPTMVNPALVNPAMMNPQGMMMPWGGAPHAQGLENGGAVSAMAATMAAASAWWAMQGGMPPGIMHPALGAMYLGGAPPLAIPTPFIFPQCAPQEVTVAAVPCADAKEVPTSHVGDDGQDIPSSCNGSSRSSAMRRAERAQRVKELKARRMGSGNHLLSVSSDICASTSGGSGTNLTAGQVTTGKLSSESAVNSLSKGVSLPADLNKVKHALHGIVRKDREAPADGGPTDDGDDKRKRLRSGGARTTDGEDHPSTAVQGRDAQGGVLNAHLEKVRSVSGSNNLSGKFTNVDVEGAYEEASPTDASCGSDNSEGAGAGQADGNGSREGPSSNSSACGNPAEGNDRSGSSDGSSEGEATCNVERQRSETEKTERSSSDPDGEEKLTDAHKVATRPSKQPTFNEFLPVRKDGSDKCEKPEGSSRLPRTVSIDGDQRKEVTERGQIAFQALFKRDTLPRTFSPPPGLALGTGLGSKEVLRSKEQLPSVCNMNRSLSANAISCDTLELRSPLRTREDQDSAFNTWEQLRGTCSLSKVDRCEGGVSRPSSRPTKSLEDLQSSERRRSSRKGRSHSLANNWLQLAPTSSLDDAEEEGEEDESADSGVDEGCKKQQQEGFVCKLDLSIAGQDNVEPNSDTDGPGTTSLDDPSTDYVKSNASLSLSVGTSTGLKNTNTAGSVSTRTGKYSGVGFVPYQRASTRVDQALVEKL</sequence>
<dbReference type="InterPro" id="IPR017930">
    <property type="entry name" value="Myb_dom"/>
</dbReference>
<dbReference type="PROSITE" id="PS51294">
    <property type="entry name" value="HTH_MYB"/>
    <property type="match status" value="1"/>
</dbReference>
<organism evidence="10 11">
    <name type="scientific">Ceratodon purpureus</name>
    <name type="common">Fire moss</name>
    <name type="synonym">Dicranum purpureum</name>
    <dbReference type="NCBI Taxonomy" id="3225"/>
    <lineage>
        <taxon>Eukaryota</taxon>
        <taxon>Viridiplantae</taxon>
        <taxon>Streptophyta</taxon>
        <taxon>Embryophyta</taxon>
        <taxon>Bryophyta</taxon>
        <taxon>Bryophytina</taxon>
        <taxon>Bryopsida</taxon>
        <taxon>Dicranidae</taxon>
        <taxon>Pseudoditrichales</taxon>
        <taxon>Ditrichaceae</taxon>
        <taxon>Ceratodon</taxon>
    </lineage>
</organism>
<feature type="compositionally biased region" description="Basic residues" evidence="6">
    <location>
        <begin position="129"/>
        <end position="143"/>
    </location>
</feature>
<feature type="region of interest" description="Disordered" evidence="6">
    <location>
        <begin position="124"/>
        <end position="151"/>
    </location>
</feature>
<evidence type="ECO:0000256" key="6">
    <source>
        <dbReference type="SAM" id="MobiDB-lite"/>
    </source>
</evidence>
<feature type="region of interest" description="Disordered" evidence="6">
    <location>
        <begin position="801"/>
        <end position="871"/>
    </location>
</feature>
<dbReference type="EMBL" id="CM026421">
    <property type="protein sequence ID" value="KAG0593442.1"/>
    <property type="molecule type" value="Genomic_DNA"/>
</dbReference>
<dbReference type="NCBIfam" id="TIGR01557">
    <property type="entry name" value="myb_SHAQKYF"/>
    <property type="match status" value="1"/>
</dbReference>
<protein>
    <recommendedName>
        <fullName evidence="12">LHY</fullName>
    </recommendedName>
</protein>
<feature type="region of interest" description="Disordered" evidence="6">
    <location>
        <begin position="561"/>
        <end position="700"/>
    </location>
</feature>
<dbReference type="Proteomes" id="UP000822688">
    <property type="component" value="Chromosome 1"/>
</dbReference>
<dbReference type="CDD" id="cd00167">
    <property type="entry name" value="SANT"/>
    <property type="match status" value="1"/>
</dbReference>
<feature type="compositionally biased region" description="Basic and acidic residues" evidence="6">
    <location>
        <begin position="815"/>
        <end position="826"/>
    </location>
</feature>
<feature type="compositionally biased region" description="Acidic residues" evidence="6">
    <location>
        <begin position="851"/>
        <end position="867"/>
    </location>
</feature>
<feature type="compositionally biased region" description="Polar residues" evidence="6">
    <location>
        <begin position="893"/>
        <end position="919"/>
    </location>
</feature>
<dbReference type="InterPro" id="IPR001005">
    <property type="entry name" value="SANT/Myb"/>
</dbReference>
<feature type="compositionally biased region" description="Polar residues" evidence="6">
    <location>
        <begin position="569"/>
        <end position="578"/>
    </location>
</feature>
<feature type="compositionally biased region" description="Low complexity" evidence="6">
    <location>
        <begin position="611"/>
        <end position="622"/>
    </location>
</feature>
<name>A0A8T0JEB5_CERPU</name>
<evidence type="ECO:0000313" key="11">
    <source>
        <dbReference type="Proteomes" id="UP000822688"/>
    </source>
</evidence>